<dbReference type="Pfam" id="PF00300">
    <property type="entry name" value="His_Phos_1"/>
    <property type="match status" value="1"/>
</dbReference>
<dbReference type="InterPro" id="IPR013078">
    <property type="entry name" value="His_Pase_superF_clade-1"/>
</dbReference>
<dbReference type="CDD" id="cd07067">
    <property type="entry name" value="HP_PGM_like"/>
    <property type="match status" value="1"/>
</dbReference>
<dbReference type="Gene3D" id="3.40.50.1240">
    <property type="entry name" value="Phosphoglycerate mutase-like"/>
    <property type="match status" value="1"/>
</dbReference>
<dbReference type="InterPro" id="IPR029033">
    <property type="entry name" value="His_PPase_superfam"/>
</dbReference>
<comment type="caution">
    <text evidence="1">The sequence shown here is derived from an EMBL/GenBank/DDBJ whole genome shotgun (WGS) entry which is preliminary data.</text>
</comment>
<accession>A0ABX1J3B8</accession>
<evidence type="ECO:0000313" key="2">
    <source>
        <dbReference type="Proteomes" id="UP000715441"/>
    </source>
</evidence>
<name>A0ABX1J3B8_9PSEU</name>
<dbReference type="PANTHER" id="PTHR48100">
    <property type="entry name" value="BROAD-SPECIFICITY PHOSPHATASE YOR283W-RELATED"/>
    <property type="match status" value="1"/>
</dbReference>
<keyword evidence="2" id="KW-1185">Reference proteome</keyword>
<proteinExistence type="predicted"/>
<reference evidence="1 2" key="1">
    <citation type="submission" date="2020-04" db="EMBL/GenBank/DDBJ databases">
        <title>Novel species.</title>
        <authorList>
            <person name="Teo W.F.A."/>
            <person name="Lipun K."/>
            <person name="Srisuk N."/>
            <person name="Duangmal K."/>
        </authorList>
    </citation>
    <scope>NUCLEOTIDE SEQUENCE [LARGE SCALE GENOMIC DNA]</scope>
    <source>
        <strain evidence="1 2">K13G38</strain>
    </source>
</reference>
<sequence>MTDPGDPPLSPTGRKHLEGARGLVEADGYDAVYCSPLLRATESAEILAPGARLRVEPDLAEFDRGAKRYLHWEDGAGAYRSYLAGDLSPWGTTLAEFRNRIHGAIERIREEHPGERVLAVTHGGVINNFFAMLLGSGQVSLFQPRYGSINRFRYLPDEGWTVVELNATGDRPQI</sequence>
<gene>
    <name evidence="1" type="ORF">HFP15_15395</name>
</gene>
<evidence type="ECO:0000313" key="1">
    <source>
        <dbReference type="EMBL" id="NKQ54272.1"/>
    </source>
</evidence>
<dbReference type="Proteomes" id="UP000715441">
    <property type="component" value="Unassembled WGS sequence"/>
</dbReference>
<dbReference type="InterPro" id="IPR050275">
    <property type="entry name" value="PGM_Phosphatase"/>
</dbReference>
<dbReference type="PANTHER" id="PTHR48100:SF1">
    <property type="entry name" value="HISTIDINE PHOSPHATASE FAMILY PROTEIN-RELATED"/>
    <property type="match status" value="1"/>
</dbReference>
<dbReference type="SUPFAM" id="SSF53254">
    <property type="entry name" value="Phosphoglycerate mutase-like"/>
    <property type="match status" value="1"/>
</dbReference>
<protein>
    <submittedName>
        <fullName evidence="1">Histidine phosphatase family protein</fullName>
    </submittedName>
</protein>
<organism evidence="1 2">
    <name type="scientific">Amycolatopsis acididurans</name>
    <dbReference type="NCBI Taxonomy" id="2724524"/>
    <lineage>
        <taxon>Bacteria</taxon>
        <taxon>Bacillati</taxon>
        <taxon>Actinomycetota</taxon>
        <taxon>Actinomycetes</taxon>
        <taxon>Pseudonocardiales</taxon>
        <taxon>Pseudonocardiaceae</taxon>
        <taxon>Amycolatopsis</taxon>
    </lineage>
</organism>
<dbReference type="EMBL" id="JAAXLS010000008">
    <property type="protein sequence ID" value="NKQ54272.1"/>
    <property type="molecule type" value="Genomic_DNA"/>
</dbReference>